<evidence type="ECO:0000313" key="9">
    <source>
        <dbReference type="Proteomes" id="UP000319342"/>
    </source>
</evidence>
<dbReference type="Pfam" id="PF00108">
    <property type="entry name" value="Thiolase_N"/>
    <property type="match status" value="1"/>
</dbReference>
<evidence type="ECO:0000259" key="6">
    <source>
        <dbReference type="Pfam" id="PF00108"/>
    </source>
</evidence>
<keyword evidence="3 5" id="KW-0012">Acyltransferase</keyword>
<keyword evidence="2 5" id="KW-0808">Transferase</keyword>
<dbReference type="PANTHER" id="PTHR18919">
    <property type="entry name" value="ACETYL-COA C-ACYLTRANSFERASE"/>
    <property type="match status" value="1"/>
</dbReference>
<evidence type="ECO:0000256" key="4">
    <source>
        <dbReference type="PIRSR" id="PIRSR000429-1"/>
    </source>
</evidence>
<dbReference type="GO" id="GO:0003985">
    <property type="term" value="F:acetyl-CoA C-acetyltransferase activity"/>
    <property type="evidence" value="ECO:0007669"/>
    <property type="project" value="UniProtKB-EC"/>
</dbReference>
<dbReference type="InterPro" id="IPR020616">
    <property type="entry name" value="Thiolase_N"/>
</dbReference>
<feature type="domain" description="Thiolase C-terminal" evidence="7">
    <location>
        <begin position="271"/>
        <end position="391"/>
    </location>
</feature>
<dbReference type="FunFam" id="3.40.47.10:FF:000010">
    <property type="entry name" value="Acetyl-CoA acetyltransferase (Thiolase)"/>
    <property type="match status" value="1"/>
</dbReference>
<dbReference type="InterPro" id="IPR002155">
    <property type="entry name" value="Thiolase"/>
</dbReference>
<dbReference type="InterPro" id="IPR020617">
    <property type="entry name" value="Thiolase_C"/>
</dbReference>
<name>A0A518CYB5_9BACT</name>
<dbReference type="PANTHER" id="PTHR18919:SF107">
    <property type="entry name" value="ACETYL-COA ACETYLTRANSFERASE, CYTOSOLIC"/>
    <property type="match status" value="1"/>
</dbReference>
<dbReference type="SUPFAM" id="SSF53901">
    <property type="entry name" value="Thiolase-like"/>
    <property type="match status" value="2"/>
</dbReference>
<evidence type="ECO:0000259" key="7">
    <source>
        <dbReference type="Pfam" id="PF02803"/>
    </source>
</evidence>
<dbReference type="InterPro" id="IPR020615">
    <property type="entry name" value="Thiolase_acyl_enz_int_AS"/>
</dbReference>
<accession>A0A518CYB5</accession>
<dbReference type="PROSITE" id="PS00737">
    <property type="entry name" value="THIOLASE_2"/>
    <property type="match status" value="1"/>
</dbReference>
<dbReference type="PROSITE" id="PS00098">
    <property type="entry name" value="THIOLASE_1"/>
    <property type="match status" value="1"/>
</dbReference>
<feature type="domain" description="Thiolase N-terminal" evidence="6">
    <location>
        <begin position="4"/>
        <end position="262"/>
    </location>
</feature>
<feature type="active site" description="Proton acceptor" evidence="4">
    <location>
        <position position="349"/>
    </location>
</feature>
<dbReference type="PROSITE" id="PS00099">
    <property type="entry name" value="THIOLASE_3"/>
    <property type="match status" value="1"/>
</dbReference>
<dbReference type="EC" id="2.3.1.9" evidence="8"/>
<feature type="active site" description="Proton acceptor" evidence="4">
    <location>
        <position position="379"/>
    </location>
</feature>
<dbReference type="RefSeq" id="WP_145185384.1">
    <property type="nucleotide sequence ID" value="NZ_CP036290.1"/>
</dbReference>
<sequence length="393" mass="40528">MTDVVITAACRTPIGRFQGGLSSFSAPQLGALAVAEALRRAGVEAGHVDEVIMGNVLQAGLGQNPARQAAIGAGVPTSVGAFTVNKVCGSGLKSVMLAAQAIRAGDAECIVAGGMESMTNAPYLLPQARAGQRLGHGQLIDSMVGDGLWDVYNDYHMGITGENVAEKYEVDRAQQDAFAAESHRRAAEATEAGRFDAEKFRIDVPQRKGDPIPFTTDETIRGGMTAESISGMRPAFKKDGTVTAANASAINDGAAAVVVMSAARAEQLGAKPLARITGYATGGVDPEWVMMAPEVSIKRLAEKLGKAPSDFDLHEINEAFSAAACALTNVLDLDRSKVNVNGGAVALGHPIGASGCRVLVTLLHAMSQKKARSGMASLCLGGGNAVSLGVEAI</sequence>
<comment type="similarity">
    <text evidence="1 5">Belongs to the thiolase-like superfamily. Thiolase family.</text>
</comment>
<evidence type="ECO:0000256" key="1">
    <source>
        <dbReference type="ARBA" id="ARBA00010982"/>
    </source>
</evidence>
<dbReference type="OrthoDB" id="9764892at2"/>
<dbReference type="InterPro" id="IPR020610">
    <property type="entry name" value="Thiolase_AS"/>
</dbReference>
<feature type="active site" description="Acyl-thioester intermediate" evidence="4">
    <location>
        <position position="88"/>
    </location>
</feature>
<dbReference type="EMBL" id="CP036290">
    <property type="protein sequence ID" value="QDU84223.1"/>
    <property type="molecule type" value="Genomic_DNA"/>
</dbReference>
<dbReference type="InterPro" id="IPR016039">
    <property type="entry name" value="Thiolase-like"/>
</dbReference>
<dbReference type="CDD" id="cd00751">
    <property type="entry name" value="thiolase"/>
    <property type="match status" value="1"/>
</dbReference>
<dbReference type="InterPro" id="IPR020613">
    <property type="entry name" value="Thiolase_CS"/>
</dbReference>
<dbReference type="PIRSF" id="PIRSF000429">
    <property type="entry name" value="Ac-CoA_Ac_transf"/>
    <property type="match status" value="1"/>
</dbReference>
<dbReference type="Pfam" id="PF02803">
    <property type="entry name" value="Thiolase_C"/>
    <property type="match status" value="1"/>
</dbReference>
<evidence type="ECO:0000313" key="8">
    <source>
        <dbReference type="EMBL" id="QDU84223.1"/>
    </source>
</evidence>
<proteinExistence type="inferred from homology"/>
<reference evidence="8 9" key="1">
    <citation type="submission" date="2019-02" db="EMBL/GenBank/DDBJ databases">
        <title>Deep-cultivation of Planctomycetes and their phenomic and genomic characterization uncovers novel biology.</title>
        <authorList>
            <person name="Wiegand S."/>
            <person name="Jogler M."/>
            <person name="Boedeker C."/>
            <person name="Pinto D."/>
            <person name="Vollmers J."/>
            <person name="Rivas-Marin E."/>
            <person name="Kohn T."/>
            <person name="Peeters S.H."/>
            <person name="Heuer A."/>
            <person name="Rast P."/>
            <person name="Oberbeckmann S."/>
            <person name="Bunk B."/>
            <person name="Jeske O."/>
            <person name="Meyerdierks A."/>
            <person name="Storesund J.E."/>
            <person name="Kallscheuer N."/>
            <person name="Luecker S."/>
            <person name="Lage O.M."/>
            <person name="Pohl T."/>
            <person name="Merkel B.J."/>
            <person name="Hornburger P."/>
            <person name="Mueller R.-W."/>
            <person name="Bruemmer F."/>
            <person name="Labrenz M."/>
            <person name="Spormann A.M."/>
            <person name="Op den Camp H."/>
            <person name="Overmann J."/>
            <person name="Amann R."/>
            <person name="Jetten M.S.M."/>
            <person name="Mascher T."/>
            <person name="Medema M.H."/>
            <person name="Devos D.P."/>
            <person name="Kaster A.-K."/>
            <person name="Ovreas L."/>
            <person name="Rohde M."/>
            <person name="Galperin M.Y."/>
            <person name="Jogler C."/>
        </authorList>
    </citation>
    <scope>NUCLEOTIDE SEQUENCE [LARGE SCALE GENOMIC DNA]</scope>
    <source>
        <strain evidence="8 9">Pla163</strain>
    </source>
</reference>
<organism evidence="8 9">
    <name type="scientific">Rohdeia mirabilis</name>
    <dbReference type="NCBI Taxonomy" id="2528008"/>
    <lineage>
        <taxon>Bacteria</taxon>
        <taxon>Pseudomonadati</taxon>
        <taxon>Planctomycetota</taxon>
        <taxon>Planctomycetia</taxon>
        <taxon>Planctomycetia incertae sedis</taxon>
        <taxon>Rohdeia</taxon>
    </lineage>
</organism>
<gene>
    <name evidence="8" type="primary">thlA_1</name>
    <name evidence="8" type="ORF">Pla163_13300</name>
</gene>
<dbReference type="NCBIfam" id="TIGR01930">
    <property type="entry name" value="AcCoA-C-Actrans"/>
    <property type="match status" value="1"/>
</dbReference>
<dbReference type="Proteomes" id="UP000319342">
    <property type="component" value="Chromosome"/>
</dbReference>
<evidence type="ECO:0000256" key="5">
    <source>
        <dbReference type="RuleBase" id="RU003557"/>
    </source>
</evidence>
<protein>
    <submittedName>
        <fullName evidence="8">Acetyl-CoA acetyltransferase</fullName>
        <ecNumber evidence="8">2.3.1.9</ecNumber>
    </submittedName>
</protein>
<evidence type="ECO:0000256" key="2">
    <source>
        <dbReference type="ARBA" id="ARBA00022679"/>
    </source>
</evidence>
<dbReference type="AlphaFoldDB" id="A0A518CYB5"/>
<dbReference type="Gene3D" id="3.40.47.10">
    <property type="match status" value="2"/>
</dbReference>
<evidence type="ECO:0000256" key="3">
    <source>
        <dbReference type="ARBA" id="ARBA00023315"/>
    </source>
</evidence>
<keyword evidence="9" id="KW-1185">Reference proteome</keyword>